<keyword evidence="1 4" id="KW-1003">Cell membrane</keyword>
<evidence type="ECO:0000256" key="3">
    <source>
        <dbReference type="ARBA" id="ARBA00023136"/>
    </source>
</evidence>
<dbReference type="PANTHER" id="PTHR38100">
    <property type="entry name" value="HIGH FREQUENCY LYSOGENIZATION PROTEIN HFLD"/>
    <property type="match status" value="1"/>
</dbReference>
<dbReference type="NCBIfam" id="NF001246">
    <property type="entry name" value="PRK00218.1-2"/>
    <property type="match status" value="1"/>
</dbReference>
<dbReference type="GO" id="GO:0005886">
    <property type="term" value="C:plasma membrane"/>
    <property type="evidence" value="ECO:0007669"/>
    <property type="project" value="UniProtKB-SubCell"/>
</dbReference>
<accession>A0A3S9XEU3</accession>
<dbReference type="InterPro" id="IPR035932">
    <property type="entry name" value="HflD-like_sf"/>
</dbReference>
<dbReference type="RefSeq" id="WP_127163651.1">
    <property type="nucleotide sequence ID" value="NZ_CP029822.1"/>
</dbReference>
<proteinExistence type="inferred from homology"/>
<dbReference type="HAMAP" id="MF_00695">
    <property type="entry name" value="HflD_protein"/>
    <property type="match status" value="1"/>
</dbReference>
<dbReference type="SUPFAM" id="SSF101322">
    <property type="entry name" value="YcfC-like"/>
    <property type="match status" value="1"/>
</dbReference>
<dbReference type="PANTHER" id="PTHR38100:SF1">
    <property type="entry name" value="HIGH FREQUENCY LYSOGENIZATION PROTEIN HFLD"/>
    <property type="match status" value="1"/>
</dbReference>
<comment type="similarity">
    <text evidence="4">Belongs to the HflD family.</text>
</comment>
<reference evidence="6" key="1">
    <citation type="submission" date="2018-06" db="EMBL/GenBank/DDBJ databases">
        <title>Complete genome of Pseudomonas insecticola strain QZS01.</title>
        <authorList>
            <person name="Wang J."/>
            <person name="Su Q."/>
        </authorList>
    </citation>
    <scope>NUCLEOTIDE SEQUENCE [LARGE SCALE GENOMIC DNA]</scope>
    <source>
        <strain evidence="6">QZS01</strain>
    </source>
</reference>
<comment type="subcellular location">
    <subcellularLocation>
        <location evidence="4">Cytoplasm</location>
    </subcellularLocation>
    <subcellularLocation>
        <location evidence="4">Cell membrane</location>
        <topology evidence="4">Peripheral membrane protein</topology>
        <orientation evidence="4">Cytoplasmic side</orientation>
    </subcellularLocation>
</comment>
<dbReference type="AlphaFoldDB" id="A0A3S9XEU3"/>
<dbReference type="GO" id="GO:0005737">
    <property type="term" value="C:cytoplasm"/>
    <property type="evidence" value="ECO:0007669"/>
    <property type="project" value="UniProtKB-SubCell"/>
</dbReference>
<keyword evidence="3 4" id="KW-0472">Membrane</keyword>
<evidence type="ECO:0000256" key="4">
    <source>
        <dbReference type="HAMAP-Rule" id="MF_00695"/>
    </source>
</evidence>
<name>A0A3S9XEU3_9GAMM</name>
<gene>
    <name evidence="4 5" type="primary">hflD</name>
    <name evidence="5" type="ORF">DM558_09200</name>
</gene>
<keyword evidence="2 4" id="KW-0963">Cytoplasm</keyword>
<dbReference type="Proteomes" id="UP000273143">
    <property type="component" value="Chromosome"/>
</dbReference>
<evidence type="ECO:0000313" key="6">
    <source>
        <dbReference type="Proteomes" id="UP000273143"/>
    </source>
</evidence>
<organism evidence="5 6">
    <name type="scientific">Entomomonas moraniae</name>
    <dbReference type="NCBI Taxonomy" id="2213226"/>
    <lineage>
        <taxon>Bacteria</taxon>
        <taxon>Pseudomonadati</taxon>
        <taxon>Pseudomonadota</taxon>
        <taxon>Gammaproteobacteria</taxon>
        <taxon>Pseudomonadales</taxon>
        <taxon>Pseudomonadaceae</taxon>
        <taxon>Entomomonas</taxon>
    </lineage>
</organism>
<dbReference type="InterPro" id="IPR007451">
    <property type="entry name" value="HflD"/>
</dbReference>
<dbReference type="Gene3D" id="1.10.3890.10">
    <property type="entry name" value="HflD-like"/>
    <property type="match status" value="1"/>
</dbReference>
<keyword evidence="6" id="KW-1185">Reference proteome</keyword>
<dbReference type="KEGG" id="emo:DM558_09200"/>
<dbReference type="Pfam" id="PF04356">
    <property type="entry name" value="DUF489"/>
    <property type="match status" value="1"/>
</dbReference>
<evidence type="ECO:0000256" key="1">
    <source>
        <dbReference type="ARBA" id="ARBA00022475"/>
    </source>
</evidence>
<protein>
    <recommendedName>
        <fullName evidence="4">High frequency lysogenization protein HflD homolog</fullName>
    </recommendedName>
</protein>
<sequence>MNRQQEQLVALGAIFTAAIQADKIARTGQYDEGPTECLLKSLLVTNPQTTLDVYCGDDYELLDGYRFLCKFLERNAGISREILRYGLSIILLERKLTANNSMLQTIASNLEQVSSKVEHFGLFHDNVFSACGGLYEQTISTFNHRIQVVGDMAYLQQPHIAAQIRTLLLTGIRSAMLWNQLGGRRWHLLLKRKKLLNDLLGRIHSE</sequence>
<evidence type="ECO:0000313" key="5">
    <source>
        <dbReference type="EMBL" id="AZS50944.1"/>
    </source>
</evidence>
<evidence type="ECO:0000256" key="2">
    <source>
        <dbReference type="ARBA" id="ARBA00022490"/>
    </source>
</evidence>
<dbReference type="EMBL" id="CP029822">
    <property type="protein sequence ID" value="AZS50944.1"/>
    <property type="molecule type" value="Genomic_DNA"/>
</dbReference>